<dbReference type="InterPro" id="IPR003599">
    <property type="entry name" value="Ig_sub"/>
</dbReference>
<evidence type="ECO:0000256" key="8">
    <source>
        <dbReference type="ARBA" id="ARBA00023157"/>
    </source>
</evidence>
<evidence type="ECO:0000256" key="9">
    <source>
        <dbReference type="ARBA" id="ARBA00023180"/>
    </source>
</evidence>
<dbReference type="Proteomes" id="UP000189704">
    <property type="component" value="Unplaced"/>
</dbReference>
<dbReference type="SUPFAM" id="SSF48726">
    <property type="entry name" value="Immunoglobulin"/>
    <property type="match status" value="1"/>
</dbReference>
<name>A0A3Q0DXG6_CARSF</name>
<evidence type="ECO:0000256" key="1">
    <source>
        <dbReference type="ARBA" id="ARBA00004479"/>
    </source>
</evidence>
<feature type="region of interest" description="Disordered" evidence="11">
    <location>
        <begin position="1"/>
        <end position="34"/>
    </location>
</feature>
<organism evidence="14 15">
    <name type="scientific">Carlito syrichta</name>
    <name type="common">Philippine tarsier</name>
    <name type="synonym">Tarsius syrichta</name>
    <dbReference type="NCBI Taxonomy" id="1868482"/>
    <lineage>
        <taxon>Eukaryota</taxon>
        <taxon>Metazoa</taxon>
        <taxon>Chordata</taxon>
        <taxon>Craniata</taxon>
        <taxon>Vertebrata</taxon>
        <taxon>Euteleostomi</taxon>
        <taxon>Mammalia</taxon>
        <taxon>Eutheria</taxon>
        <taxon>Euarchontoglires</taxon>
        <taxon>Primates</taxon>
        <taxon>Haplorrhini</taxon>
        <taxon>Tarsiiformes</taxon>
        <taxon>Tarsiidae</taxon>
        <taxon>Carlito</taxon>
    </lineage>
</organism>
<accession>A0A3Q0DXG6</accession>
<protein>
    <submittedName>
        <fullName evidence="15">T-cell surface glycoprotein CD8 beta chain</fullName>
    </submittedName>
</protein>
<dbReference type="GeneID" id="103258929"/>
<proteinExistence type="predicted"/>
<evidence type="ECO:0000256" key="6">
    <source>
        <dbReference type="ARBA" id="ARBA00023130"/>
    </source>
</evidence>
<evidence type="ECO:0000313" key="15">
    <source>
        <dbReference type="RefSeq" id="XP_021567297.1"/>
    </source>
</evidence>
<dbReference type="GO" id="GO:0009986">
    <property type="term" value="C:cell surface"/>
    <property type="evidence" value="ECO:0007669"/>
    <property type="project" value="TreeGrafter"/>
</dbReference>
<dbReference type="CTD" id="926"/>
<reference evidence="15" key="1">
    <citation type="submission" date="2025-08" db="UniProtKB">
        <authorList>
            <consortium name="RefSeq"/>
        </authorList>
    </citation>
    <scope>IDENTIFICATION</scope>
</reference>
<comment type="subcellular location">
    <subcellularLocation>
        <location evidence="1">Membrane</location>
        <topology evidence="1">Single-pass type I membrane protein</topology>
    </subcellularLocation>
</comment>
<evidence type="ECO:0000256" key="2">
    <source>
        <dbReference type="ARBA" id="ARBA00022692"/>
    </source>
</evidence>
<evidence type="ECO:0000256" key="10">
    <source>
        <dbReference type="ARBA" id="ARBA00023319"/>
    </source>
</evidence>
<gene>
    <name evidence="15" type="primary">CD8B</name>
</gene>
<evidence type="ECO:0000256" key="11">
    <source>
        <dbReference type="SAM" id="MobiDB-lite"/>
    </source>
</evidence>
<keyword evidence="6" id="KW-1064">Adaptive immunity</keyword>
<evidence type="ECO:0000259" key="13">
    <source>
        <dbReference type="PROSITE" id="PS50835"/>
    </source>
</evidence>
<dbReference type="SMART" id="SM00409">
    <property type="entry name" value="IG"/>
    <property type="match status" value="1"/>
</dbReference>
<feature type="transmembrane region" description="Helical" evidence="12">
    <location>
        <begin position="243"/>
        <end position="265"/>
    </location>
</feature>
<dbReference type="InterPro" id="IPR036179">
    <property type="entry name" value="Ig-like_dom_sf"/>
</dbReference>
<dbReference type="PANTHER" id="PTHR11292">
    <property type="entry name" value="T-CELL SURFACE GLYCOPROTEIN CD8 BETA CHAIN"/>
    <property type="match status" value="1"/>
</dbReference>
<dbReference type="GO" id="GO:0002250">
    <property type="term" value="P:adaptive immune response"/>
    <property type="evidence" value="ECO:0007669"/>
    <property type="project" value="UniProtKB-KW"/>
</dbReference>
<evidence type="ECO:0000256" key="4">
    <source>
        <dbReference type="ARBA" id="ARBA00022859"/>
    </source>
</evidence>
<dbReference type="PROSITE" id="PS50835">
    <property type="entry name" value="IG_LIKE"/>
    <property type="match status" value="1"/>
</dbReference>
<feature type="domain" description="Ig-like" evidence="13">
    <location>
        <begin position="83"/>
        <end position="188"/>
    </location>
</feature>
<keyword evidence="3" id="KW-0732">Signal</keyword>
<dbReference type="SMART" id="SM00406">
    <property type="entry name" value="IGv"/>
    <property type="match status" value="1"/>
</dbReference>
<keyword evidence="2 12" id="KW-0812">Transmembrane</keyword>
<dbReference type="GO" id="GO:0050776">
    <property type="term" value="P:regulation of immune response"/>
    <property type="evidence" value="ECO:0007669"/>
    <property type="project" value="InterPro"/>
</dbReference>
<dbReference type="Pfam" id="PF07686">
    <property type="entry name" value="V-set"/>
    <property type="match status" value="1"/>
</dbReference>
<dbReference type="InterPro" id="IPR042414">
    <property type="entry name" value="CD8B"/>
</dbReference>
<dbReference type="RefSeq" id="XP_021567297.1">
    <property type="nucleotide sequence ID" value="XM_021711622.1"/>
</dbReference>
<dbReference type="STRING" id="1868482.ENSTSYP00000034141"/>
<keyword evidence="14" id="KW-1185">Reference proteome</keyword>
<dbReference type="GO" id="GO:0005886">
    <property type="term" value="C:plasma membrane"/>
    <property type="evidence" value="ECO:0007669"/>
    <property type="project" value="UniProtKB-ARBA"/>
</dbReference>
<dbReference type="GO" id="GO:0042288">
    <property type="term" value="F:MHC class I protein binding"/>
    <property type="evidence" value="ECO:0007669"/>
    <property type="project" value="InterPro"/>
</dbReference>
<evidence type="ECO:0000256" key="5">
    <source>
        <dbReference type="ARBA" id="ARBA00022989"/>
    </source>
</evidence>
<keyword evidence="4" id="KW-0391">Immunity</keyword>
<dbReference type="InterPro" id="IPR007110">
    <property type="entry name" value="Ig-like_dom"/>
</dbReference>
<evidence type="ECO:0000256" key="12">
    <source>
        <dbReference type="SAM" id="Phobius"/>
    </source>
</evidence>
<dbReference type="InterPro" id="IPR013783">
    <property type="entry name" value="Ig-like_fold"/>
</dbReference>
<keyword evidence="7 12" id="KW-0472">Membrane</keyword>
<evidence type="ECO:0000256" key="3">
    <source>
        <dbReference type="ARBA" id="ARBA00022729"/>
    </source>
</evidence>
<dbReference type="OrthoDB" id="9394844at2759"/>
<keyword evidence="10" id="KW-0393">Immunoglobulin domain</keyword>
<dbReference type="KEGG" id="csyr:103258929"/>
<evidence type="ECO:0000256" key="7">
    <source>
        <dbReference type="ARBA" id="ARBA00023136"/>
    </source>
</evidence>
<sequence>MGPPGLSSRRRQGCESRPPAQEASSSGHTHALWSPLPTQADQTRHAVCLCFWVPLLLSLGVVRQLSTRCDSVHRVVKVKAKGPRPVHGGSVLQQTPASIQVLTDQTVTLSCKEKSSPSSTRVHWLRQRQPPSGDSHHEYLALWDSTKETVLGEEVASDKLAVFRNGTCFHLSLRRVQLADSGVYFCMVVGSPELTFGSGTRLSVVDFLPTTARPTEKPTPKKRVCRFPRPVIRKGPPCGPVTLGLLVAGVLILLVSLGVATRLYCQRRRARLRFIKQKFGLTCLKISGFTICCCFQVLQMSRKSGFGVLLQKDINQ</sequence>
<keyword evidence="5 12" id="KW-1133">Transmembrane helix</keyword>
<dbReference type="Gene3D" id="2.60.40.10">
    <property type="entry name" value="Immunoglobulins"/>
    <property type="match status" value="1"/>
</dbReference>
<keyword evidence="9" id="KW-0325">Glycoprotein</keyword>
<dbReference type="GO" id="GO:0015026">
    <property type="term" value="F:coreceptor activity"/>
    <property type="evidence" value="ECO:0007669"/>
    <property type="project" value="InterPro"/>
</dbReference>
<dbReference type="PANTHER" id="PTHR11292:SF7">
    <property type="entry name" value="T-CELL SURFACE GLYCOPROTEIN CD8 BETA CHAIN-RELATED"/>
    <property type="match status" value="1"/>
</dbReference>
<dbReference type="AlphaFoldDB" id="A0A3Q0DXG6"/>
<evidence type="ECO:0000313" key="14">
    <source>
        <dbReference type="Proteomes" id="UP000189704"/>
    </source>
</evidence>
<dbReference type="InterPro" id="IPR013106">
    <property type="entry name" value="Ig_V-set"/>
</dbReference>
<dbReference type="FunFam" id="2.60.40.10:FF:000645">
    <property type="entry name" value="T-cell surface glycoprotein CD8 beta chain"/>
    <property type="match status" value="1"/>
</dbReference>
<keyword evidence="8" id="KW-1015">Disulfide bond</keyword>